<evidence type="ECO:0000313" key="3">
    <source>
        <dbReference type="Proteomes" id="UP000612282"/>
    </source>
</evidence>
<protein>
    <recommendedName>
        <fullName evidence="4">Excreted virulence factor EspC, type VII ESX diderm</fullName>
    </recommendedName>
</protein>
<evidence type="ECO:0000313" key="2">
    <source>
        <dbReference type="EMBL" id="GID56075.1"/>
    </source>
</evidence>
<gene>
    <name evidence="2" type="ORF">Aco03nite_044790</name>
</gene>
<comment type="caution">
    <text evidence="2">The sequence shown here is derived from an EMBL/GenBank/DDBJ whole genome shotgun (WGS) entry which is preliminary data.</text>
</comment>
<evidence type="ECO:0008006" key="4">
    <source>
        <dbReference type="Google" id="ProtNLM"/>
    </source>
</evidence>
<accession>A0ABQ3XC79</accession>
<dbReference type="Proteomes" id="UP000612282">
    <property type="component" value="Unassembled WGS sequence"/>
</dbReference>
<feature type="compositionally biased region" description="Low complexity" evidence="1">
    <location>
        <begin position="1"/>
        <end position="21"/>
    </location>
</feature>
<organism evidence="2 3">
    <name type="scientific">Actinoplanes couchii</name>
    <dbReference type="NCBI Taxonomy" id="403638"/>
    <lineage>
        <taxon>Bacteria</taxon>
        <taxon>Bacillati</taxon>
        <taxon>Actinomycetota</taxon>
        <taxon>Actinomycetes</taxon>
        <taxon>Micromonosporales</taxon>
        <taxon>Micromonosporaceae</taxon>
        <taxon>Actinoplanes</taxon>
    </lineage>
</organism>
<sequence>MPNGSAAGGAAASGSAGNGSVADGGAGFRVDGEGLRGDSGAVTEFAGRVSAVAGRMPRPNPAPRWATTGAATLAADTARRLLTGLGQDIADTGDRIRAVADDYAEADVRVAGRLRATR</sequence>
<evidence type="ECO:0000256" key="1">
    <source>
        <dbReference type="SAM" id="MobiDB-lite"/>
    </source>
</evidence>
<dbReference type="EMBL" id="BOMG01000055">
    <property type="protein sequence ID" value="GID56075.1"/>
    <property type="molecule type" value="Genomic_DNA"/>
</dbReference>
<reference evidence="2 3" key="1">
    <citation type="submission" date="2021-01" db="EMBL/GenBank/DDBJ databases">
        <title>Whole genome shotgun sequence of Actinoplanes couchii NBRC 106145.</title>
        <authorList>
            <person name="Komaki H."/>
            <person name="Tamura T."/>
        </authorList>
    </citation>
    <scope>NUCLEOTIDE SEQUENCE [LARGE SCALE GENOMIC DNA]</scope>
    <source>
        <strain evidence="2 3">NBRC 106145</strain>
    </source>
</reference>
<proteinExistence type="predicted"/>
<feature type="region of interest" description="Disordered" evidence="1">
    <location>
        <begin position="1"/>
        <end position="35"/>
    </location>
</feature>
<name>A0ABQ3XC79_9ACTN</name>
<keyword evidence="3" id="KW-1185">Reference proteome</keyword>